<dbReference type="KEGG" id="lgo:JCM16774_0323"/>
<dbReference type="InterPro" id="IPR001387">
    <property type="entry name" value="Cro/C1-type_HTH"/>
</dbReference>
<accession>A0A510JAJ2</accession>
<dbReference type="AlphaFoldDB" id="A0A510JAJ2"/>
<dbReference type="PANTHER" id="PTHR40661">
    <property type="match status" value="1"/>
</dbReference>
<sequence>MDKIEEVSIAIRKRREELGLYQEDVVEKLRKENIHISVSGLSRIESSERQKLDSKLLIALSKILKKDFMAILGHNPQNFNGQSEVREESNVYGGSFQSFVTIPLYSMASAGNGLIEFSNEVDYIDIPKLNGNVKKSDFASKVKGDSMEPYYHEGDIIVVDVSNRDIRTLNGKEALIDYDGKRYLKIVEFEVGTGDLRLKSYNPAYSDIQIKNYDLDEVECKGVISMVISMRNNKRI</sequence>
<reference evidence="5 6" key="1">
    <citation type="submission" date="2019-07" db="EMBL/GenBank/DDBJ databases">
        <title>Complete Genome Sequence of Leptotrichia goodfellowii Strain JCM 16774.</title>
        <authorList>
            <person name="Watanabe S."/>
            <person name="Cui L."/>
        </authorList>
    </citation>
    <scope>NUCLEOTIDE SEQUENCE [LARGE SCALE GENOMIC DNA]</scope>
    <source>
        <strain evidence="5 6">JCM16774</strain>
    </source>
</reference>
<evidence type="ECO:0000259" key="4">
    <source>
        <dbReference type="PROSITE" id="PS50943"/>
    </source>
</evidence>
<dbReference type="RefSeq" id="WP_026736984.1">
    <property type="nucleotide sequence ID" value="NZ_AP019822.1"/>
</dbReference>
<dbReference type="GO" id="GO:0003677">
    <property type="term" value="F:DNA binding"/>
    <property type="evidence" value="ECO:0007669"/>
    <property type="project" value="UniProtKB-KW"/>
</dbReference>
<dbReference type="PANTHER" id="PTHR40661:SF3">
    <property type="entry name" value="FELS-1 PROPHAGE TRANSCRIPTIONAL REGULATOR"/>
    <property type="match status" value="1"/>
</dbReference>
<evidence type="ECO:0000256" key="2">
    <source>
        <dbReference type="ARBA" id="ARBA00023125"/>
    </source>
</evidence>
<dbReference type="Pfam" id="PF00717">
    <property type="entry name" value="Peptidase_S24"/>
    <property type="match status" value="1"/>
</dbReference>
<evidence type="ECO:0000256" key="1">
    <source>
        <dbReference type="ARBA" id="ARBA00023015"/>
    </source>
</evidence>
<dbReference type="Gene3D" id="1.10.260.40">
    <property type="entry name" value="lambda repressor-like DNA-binding domains"/>
    <property type="match status" value="1"/>
</dbReference>
<organism evidence="5 6">
    <name type="scientific">Pseudoleptotrichia goodfellowii</name>
    <dbReference type="NCBI Taxonomy" id="157692"/>
    <lineage>
        <taxon>Bacteria</taxon>
        <taxon>Fusobacteriati</taxon>
        <taxon>Fusobacteriota</taxon>
        <taxon>Fusobacteriia</taxon>
        <taxon>Fusobacteriales</taxon>
        <taxon>Leptotrichiaceae</taxon>
        <taxon>Pseudoleptotrichia</taxon>
    </lineage>
</organism>
<name>A0A510JAJ2_9FUSO</name>
<evidence type="ECO:0000313" key="5">
    <source>
        <dbReference type="EMBL" id="BBM35411.1"/>
    </source>
</evidence>
<dbReference type="SUPFAM" id="SSF47413">
    <property type="entry name" value="lambda repressor-like DNA-binding domains"/>
    <property type="match status" value="1"/>
</dbReference>
<dbReference type="STRING" id="714315.GCA_000516535_00335"/>
<dbReference type="InterPro" id="IPR015927">
    <property type="entry name" value="Peptidase_S24_S26A/B/C"/>
</dbReference>
<protein>
    <submittedName>
        <fullName evidence="5">Peptidase S24-like protein</fullName>
    </submittedName>
</protein>
<dbReference type="Gene3D" id="2.10.109.10">
    <property type="entry name" value="Umud Fragment, subunit A"/>
    <property type="match status" value="1"/>
</dbReference>
<keyword evidence="3" id="KW-0804">Transcription</keyword>
<dbReference type="OrthoDB" id="1863057at2"/>
<dbReference type="CDD" id="cd00093">
    <property type="entry name" value="HTH_XRE"/>
    <property type="match status" value="1"/>
</dbReference>
<dbReference type="SUPFAM" id="SSF51306">
    <property type="entry name" value="LexA/Signal peptidase"/>
    <property type="match status" value="1"/>
</dbReference>
<keyword evidence="2" id="KW-0238">DNA-binding</keyword>
<dbReference type="InterPro" id="IPR010982">
    <property type="entry name" value="Lambda_DNA-bd_dom_sf"/>
</dbReference>
<proteinExistence type="predicted"/>
<dbReference type="Proteomes" id="UP000321606">
    <property type="component" value="Chromosome"/>
</dbReference>
<dbReference type="CDD" id="cd06529">
    <property type="entry name" value="S24_LexA-like"/>
    <property type="match status" value="1"/>
</dbReference>
<dbReference type="EMBL" id="AP019822">
    <property type="protein sequence ID" value="BBM35411.1"/>
    <property type="molecule type" value="Genomic_DNA"/>
</dbReference>
<evidence type="ECO:0000256" key="3">
    <source>
        <dbReference type="ARBA" id="ARBA00023163"/>
    </source>
</evidence>
<keyword evidence="1" id="KW-0805">Transcription regulation</keyword>
<dbReference type="InterPro" id="IPR036286">
    <property type="entry name" value="LexA/Signal_pep-like_sf"/>
</dbReference>
<gene>
    <name evidence="5" type="ORF">JCM16774_0323</name>
</gene>
<dbReference type="PROSITE" id="PS50943">
    <property type="entry name" value="HTH_CROC1"/>
    <property type="match status" value="1"/>
</dbReference>
<feature type="domain" description="HTH cro/C1-type" evidence="4">
    <location>
        <begin position="11"/>
        <end position="71"/>
    </location>
</feature>
<evidence type="ECO:0000313" key="6">
    <source>
        <dbReference type="Proteomes" id="UP000321606"/>
    </source>
</evidence>
<dbReference type="InterPro" id="IPR039418">
    <property type="entry name" value="LexA-like"/>
</dbReference>